<dbReference type="InterPro" id="IPR006047">
    <property type="entry name" value="GH13_cat_dom"/>
</dbReference>
<feature type="domain" description="Glycosyl hydrolase family 13 catalytic" evidence="5">
    <location>
        <begin position="139"/>
        <end position="547"/>
    </location>
</feature>
<evidence type="ECO:0000256" key="4">
    <source>
        <dbReference type="SAM" id="MobiDB-lite"/>
    </source>
</evidence>
<dbReference type="Pfam" id="PF02922">
    <property type="entry name" value="CBM_48"/>
    <property type="match status" value="1"/>
</dbReference>
<dbReference type="Gene3D" id="2.60.40.10">
    <property type="entry name" value="Immunoglobulins"/>
    <property type="match status" value="1"/>
</dbReference>
<evidence type="ECO:0000256" key="2">
    <source>
        <dbReference type="ARBA" id="ARBA00022801"/>
    </source>
</evidence>
<evidence type="ECO:0000313" key="7">
    <source>
        <dbReference type="Proteomes" id="UP000306985"/>
    </source>
</evidence>
<dbReference type="OrthoDB" id="3236218at2"/>
<dbReference type="SUPFAM" id="SSF51011">
    <property type="entry name" value="Glycosyl hydrolase domain"/>
    <property type="match status" value="1"/>
</dbReference>
<feature type="compositionally biased region" description="Basic and acidic residues" evidence="4">
    <location>
        <begin position="435"/>
        <end position="450"/>
    </location>
</feature>
<dbReference type="SUPFAM" id="SSF51445">
    <property type="entry name" value="(Trans)glycosidases"/>
    <property type="match status" value="1"/>
</dbReference>
<proteinExistence type="inferred from homology"/>
<dbReference type="GO" id="GO:0005980">
    <property type="term" value="P:glycogen catabolic process"/>
    <property type="evidence" value="ECO:0007669"/>
    <property type="project" value="InterPro"/>
</dbReference>
<evidence type="ECO:0000259" key="5">
    <source>
        <dbReference type="SMART" id="SM00642"/>
    </source>
</evidence>
<dbReference type="PANTHER" id="PTHR43002">
    <property type="entry name" value="GLYCOGEN DEBRANCHING ENZYME"/>
    <property type="match status" value="1"/>
</dbReference>
<sequence length="690" mass="75367">MPFPLGATAYRDGVNFSVVADGRPGVTDVLLCLIDEQGREHQVTMAERTHGSWHTFVPGVVPGQRYGYRVPANDPAKLLLDPYARQVTTTEYDLPAAAAPGAPTAGRAPVGIVVDPPVSRSARPWVPWEQTVVYEAHVAGLTRLHPAVPQELRGTYLGVAHPAVIEHLQRLHVTTLELLPVHATAAEPGLLATGRRNYWGYSTLSFFAPHPGYATAPGRETTEFVAMVDALHRAGIEVVLDVVYNHTCEGGPDLPIALSWRGLSPSSYYLRPGRDITGTGNSLDAGQLPMVRMVVDSLRYWAGSLGVDGFRFDLASVLGRPHGGHFDPGAALLTAIATDPLLSTRKLIAEPWDATGEGYAVGRFGVQWSEWNDRFRDCVRDFWRGVGGVRDLGYRLSGSSDLFAPDRRPWTSINFVTAHDGFTLRDLVSYDRKHNAANGEDNRDGTDNNRSHNYGVEGATDDPEVRALRTRQARNLAATLILATGTPMITMGDELWRTQLGNNNAYCQDNELSWVRWPTPAGRPDHEPDDAEALDLLAFFQRALDIRHRSPGLRQAEFFEGRSVSGDGHPDLVWFAPDGRTMSDGDWFDGGRHTILLWINGTDVRGHTPAGQPLSDDSWLLVLHAAAEPTTVTLPDSPWASGYELVLDTDTPTGAPGGPAPEPGRPVVIPGRTTWLLRARPGHDDDPGTW</sequence>
<accession>A0A4U6QPU5</accession>
<dbReference type="SUPFAM" id="SSF81296">
    <property type="entry name" value="E set domains"/>
    <property type="match status" value="1"/>
</dbReference>
<dbReference type="InterPro" id="IPR011837">
    <property type="entry name" value="Glycogen_debranch_GlgX"/>
</dbReference>
<dbReference type="CDD" id="cd11326">
    <property type="entry name" value="AmyAc_Glg_debranch"/>
    <property type="match status" value="1"/>
</dbReference>
<dbReference type="RefSeq" id="WP_137449389.1">
    <property type="nucleotide sequence ID" value="NZ_SZZH01000001.1"/>
</dbReference>
<keyword evidence="2" id="KW-0378">Hydrolase</keyword>
<evidence type="ECO:0000313" key="6">
    <source>
        <dbReference type="EMBL" id="TKV62086.1"/>
    </source>
</evidence>
<dbReference type="Gene3D" id="3.20.20.80">
    <property type="entry name" value="Glycosidases"/>
    <property type="match status" value="1"/>
</dbReference>
<dbReference type="Gene3D" id="2.60.40.1180">
    <property type="entry name" value="Golgi alpha-mannosidase II"/>
    <property type="match status" value="1"/>
</dbReference>
<dbReference type="AlphaFoldDB" id="A0A4U6QPU5"/>
<dbReference type="InterPro" id="IPR013783">
    <property type="entry name" value="Ig-like_fold"/>
</dbReference>
<dbReference type="InterPro" id="IPR013780">
    <property type="entry name" value="Glyco_hydro_b"/>
</dbReference>
<dbReference type="SMART" id="SM00642">
    <property type="entry name" value="Aamy"/>
    <property type="match status" value="1"/>
</dbReference>
<comment type="similarity">
    <text evidence="1">Belongs to the glycosyl hydrolase 13 family.</text>
</comment>
<dbReference type="InterPro" id="IPR004193">
    <property type="entry name" value="Glyco_hydro_13_N"/>
</dbReference>
<dbReference type="InterPro" id="IPR044505">
    <property type="entry name" value="GlgX_Isoamylase_N_E_set"/>
</dbReference>
<name>A0A4U6QPU5_9ACTN</name>
<feature type="region of interest" description="Disordered" evidence="4">
    <location>
        <begin position="435"/>
        <end position="460"/>
    </location>
</feature>
<keyword evidence="3" id="KW-0326">Glycosidase</keyword>
<dbReference type="NCBIfam" id="TIGR02100">
    <property type="entry name" value="glgX_debranch"/>
    <property type="match status" value="1"/>
</dbReference>
<organism evidence="6 7">
    <name type="scientific">Nakamurella flava</name>
    <dbReference type="NCBI Taxonomy" id="2576308"/>
    <lineage>
        <taxon>Bacteria</taxon>
        <taxon>Bacillati</taxon>
        <taxon>Actinomycetota</taxon>
        <taxon>Actinomycetes</taxon>
        <taxon>Nakamurellales</taxon>
        <taxon>Nakamurellaceae</taxon>
        <taxon>Nakamurella</taxon>
    </lineage>
</organism>
<protein>
    <submittedName>
        <fullName evidence="6">Glycogen debranching protein GlgX</fullName>
    </submittedName>
</protein>
<dbReference type="GO" id="GO:0004135">
    <property type="term" value="F:amylo-alpha-1,6-glucosidase activity"/>
    <property type="evidence" value="ECO:0007669"/>
    <property type="project" value="InterPro"/>
</dbReference>
<dbReference type="InterPro" id="IPR014756">
    <property type="entry name" value="Ig_E-set"/>
</dbReference>
<dbReference type="EMBL" id="SZZH01000001">
    <property type="protein sequence ID" value="TKV62086.1"/>
    <property type="molecule type" value="Genomic_DNA"/>
</dbReference>
<dbReference type="CDD" id="cd02856">
    <property type="entry name" value="E_set_GDE_Isoamylase_N"/>
    <property type="match status" value="1"/>
</dbReference>
<dbReference type="InterPro" id="IPR017853">
    <property type="entry name" value="GH"/>
</dbReference>
<gene>
    <name evidence="6" type="primary">glgX</name>
    <name evidence="6" type="ORF">FDO65_02345</name>
</gene>
<evidence type="ECO:0000256" key="1">
    <source>
        <dbReference type="ARBA" id="ARBA00008061"/>
    </source>
</evidence>
<keyword evidence="7" id="KW-1185">Reference proteome</keyword>
<evidence type="ECO:0000256" key="3">
    <source>
        <dbReference type="ARBA" id="ARBA00023295"/>
    </source>
</evidence>
<reference evidence="6 7" key="1">
    <citation type="submission" date="2019-05" db="EMBL/GenBank/DDBJ databases">
        <title>Nakamurella sp. N5BH11, whole genome shotgun sequence.</title>
        <authorList>
            <person name="Tuo L."/>
        </authorList>
    </citation>
    <scope>NUCLEOTIDE SEQUENCE [LARGE SCALE GENOMIC DNA]</scope>
    <source>
        <strain evidence="6 7">N5BH11</strain>
    </source>
</reference>
<comment type="caution">
    <text evidence="6">The sequence shown here is derived from an EMBL/GenBank/DDBJ whole genome shotgun (WGS) entry which is preliminary data.</text>
</comment>
<dbReference type="Proteomes" id="UP000306985">
    <property type="component" value="Unassembled WGS sequence"/>
</dbReference>